<gene>
    <name evidence="3" type="ORF">M430DRAFT_28130</name>
</gene>
<accession>A0A2T3B2D4</accession>
<reference evidence="3 4" key="1">
    <citation type="journal article" date="2018" name="New Phytol.">
        <title>Comparative genomics and transcriptomics depict ericoid mycorrhizal fungi as versatile saprotrophs and plant mutualists.</title>
        <authorList>
            <person name="Martino E."/>
            <person name="Morin E."/>
            <person name="Grelet G.A."/>
            <person name="Kuo A."/>
            <person name="Kohler A."/>
            <person name="Daghino S."/>
            <person name="Barry K.W."/>
            <person name="Cichocki N."/>
            <person name="Clum A."/>
            <person name="Dockter R.B."/>
            <person name="Hainaut M."/>
            <person name="Kuo R.C."/>
            <person name="LaButti K."/>
            <person name="Lindahl B.D."/>
            <person name="Lindquist E.A."/>
            <person name="Lipzen A."/>
            <person name="Khouja H.R."/>
            <person name="Magnuson J."/>
            <person name="Murat C."/>
            <person name="Ohm R.A."/>
            <person name="Singer S.W."/>
            <person name="Spatafora J.W."/>
            <person name="Wang M."/>
            <person name="Veneault-Fourrey C."/>
            <person name="Henrissat B."/>
            <person name="Grigoriev I.V."/>
            <person name="Martin F.M."/>
            <person name="Perotto S."/>
        </authorList>
    </citation>
    <scope>NUCLEOTIDE SEQUENCE [LARGE SCALE GENOMIC DNA]</scope>
    <source>
        <strain evidence="3 4">ATCC 22711</strain>
    </source>
</reference>
<dbReference type="Pfam" id="PF00076">
    <property type="entry name" value="RRM_1"/>
    <property type="match status" value="1"/>
</dbReference>
<evidence type="ECO:0000313" key="3">
    <source>
        <dbReference type="EMBL" id="PSS18720.1"/>
    </source>
</evidence>
<sequence length="364" mass="39424">MAPGQVAVDFNRIINAERQRRKNEALAQEIFSKNRRSSAPGAGLNNRKPGTGPSLASRVGIAKRTVSTSARPSQKPVRPADKPGAGNVDAEWTHDLHSLNNPSASRVSQLPHHAPKTWRTNRNKRLYSALNGSDSSSAVADQVNIVNAKKPSSGISIRGLAGPYVVMAKNFAPGTTTADIESAMTPIGGVALSCRIITERPSVIAEIVFESKEGADNVVDTFNNQNADGNILHVYHKIGGPAPKLPVSQSARPATPLGPRADTITDRSDNTRSGYGGSDRYVPQGRGRERRRDYDSREEVMDGSYGFDDRMDTDDRDDNQYDMGKSRMGLYSDTIVGSRGRGRGRGRGSSRDRGHGNDRGRGYR</sequence>
<keyword evidence="4" id="KW-1185">Reference proteome</keyword>
<feature type="compositionally biased region" description="Basic and acidic residues" evidence="1">
    <location>
        <begin position="349"/>
        <end position="364"/>
    </location>
</feature>
<feature type="region of interest" description="Disordered" evidence="1">
    <location>
        <begin position="243"/>
        <end position="364"/>
    </location>
</feature>
<dbReference type="InParanoid" id="A0A2T3B2D4"/>
<name>A0A2T3B2D4_AMORE</name>
<evidence type="ECO:0000313" key="4">
    <source>
        <dbReference type="Proteomes" id="UP000241818"/>
    </source>
</evidence>
<proteinExistence type="predicted"/>
<dbReference type="Proteomes" id="UP000241818">
    <property type="component" value="Unassembled WGS sequence"/>
</dbReference>
<dbReference type="STRING" id="857342.A0A2T3B2D4"/>
<organism evidence="3 4">
    <name type="scientific">Amorphotheca resinae ATCC 22711</name>
    <dbReference type="NCBI Taxonomy" id="857342"/>
    <lineage>
        <taxon>Eukaryota</taxon>
        <taxon>Fungi</taxon>
        <taxon>Dikarya</taxon>
        <taxon>Ascomycota</taxon>
        <taxon>Pezizomycotina</taxon>
        <taxon>Leotiomycetes</taxon>
        <taxon>Helotiales</taxon>
        <taxon>Amorphothecaceae</taxon>
        <taxon>Amorphotheca</taxon>
    </lineage>
</organism>
<dbReference type="RefSeq" id="XP_024721072.1">
    <property type="nucleotide sequence ID" value="XM_024865761.1"/>
</dbReference>
<dbReference type="InterPro" id="IPR012677">
    <property type="entry name" value="Nucleotide-bd_a/b_plait_sf"/>
</dbReference>
<evidence type="ECO:0000256" key="1">
    <source>
        <dbReference type="SAM" id="MobiDB-lite"/>
    </source>
</evidence>
<feature type="region of interest" description="Disordered" evidence="1">
    <location>
        <begin position="30"/>
        <end position="90"/>
    </location>
</feature>
<dbReference type="Gene3D" id="3.30.70.330">
    <property type="match status" value="1"/>
</dbReference>
<dbReference type="CDD" id="cd00590">
    <property type="entry name" value="RRM_SF"/>
    <property type="match status" value="1"/>
</dbReference>
<dbReference type="EMBL" id="KZ679011">
    <property type="protein sequence ID" value="PSS18720.1"/>
    <property type="molecule type" value="Genomic_DNA"/>
</dbReference>
<dbReference type="AlphaFoldDB" id="A0A2T3B2D4"/>
<feature type="domain" description="RRM" evidence="2">
    <location>
        <begin position="169"/>
        <end position="232"/>
    </location>
</feature>
<dbReference type="InterPro" id="IPR035979">
    <property type="entry name" value="RBD_domain_sf"/>
</dbReference>
<protein>
    <recommendedName>
        <fullName evidence="2">RRM domain-containing protein</fullName>
    </recommendedName>
</protein>
<dbReference type="GO" id="GO:0003723">
    <property type="term" value="F:RNA binding"/>
    <property type="evidence" value="ECO:0007669"/>
    <property type="project" value="InterPro"/>
</dbReference>
<dbReference type="OrthoDB" id="5374349at2759"/>
<evidence type="ECO:0000259" key="2">
    <source>
        <dbReference type="Pfam" id="PF00076"/>
    </source>
</evidence>
<dbReference type="InterPro" id="IPR000504">
    <property type="entry name" value="RRM_dom"/>
</dbReference>
<dbReference type="SUPFAM" id="SSF54928">
    <property type="entry name" value="RNA-binding domain, RBD"/>
    <property type="match status" value="1"/>
</dbReference>
<feature type="compositionally biased region" description="Basic and acidic residues" evidence="1">
    <location>
        <begin position="286"/>
        <end position="300"/>
    </location>
</feature>
<dbReference type="GeneID" id="36573842"/>